<gene>
    <name evidence="2" type="ORF">L211DRAFT_578221</name>
</gene>
<feature type="region of interest" description="Disordered" evidence="1">
    <location>
        <begin position="89"/>
        <end position="151"/>
    </location>
</feature>
<keyword evidence="3" id="KW-1185">Reference proteome</keyword>
<accession>A0A3N4LH66</accession>
<evidence type="ECO:0000256" key="1">
    <source>
        <dbReference type="SAM" id="MobiDB-lite"/>
    </source>
</evidence>
<name>A0A3N4LH66_9PEZI</name>
<dbReference type="EMBL" id="ML121579">
    <property type="protein sequence ID" value="RPB20011.1"/>
    <property type="molecule type" value="Genomic_DNA"/>
</dbReference>
<evidence type="ECO:0000313" key="2">
    <source>
        <dbReference type="EMBL" id="RPB20011.1"/>
    </source>
</evidence>
<evidence type="ECO:0000313" key="3">
    <source>
        <dbReference type="Proteomes" id="UP000267821"/>
    </source>
</evidence>
<dbReference type="Proteomes" id="UP000267821">
    <property type="component" value="Unassembled WGS sequence"/>
</dbReference>
<dbReference type="InParanoid" id="A0A3N4LH66"/>
<feature type="compositionally biased region" description="Low complexity" evidence="1">
    <location>
        <begin position="108"/>
        <end position="131"/>
    </location>
</feature>
<organism evidence="2 3">
    <name type="scientific">Terfezia boudieri ATCC MYA-4762</name>
    <dbReference type="NCBI Taxonomy" id="1051890"/>
    <lineage>
        <taxon>Eukaryota</taxon>
        <taxon>Fungi</taxon>
        <taxon>Dikarya</taxon>
        <taxon>Ascomycota</taxon>
        <taxon>Pezizomycotina</taxon>
        <taxon>Pezizomycetes</taxon>
        <taxon>Pezizales</taxon>
        <taxon>Pezizaceae</taxon>
        <taxon>Terfezia</taxon>
    </lineage>
</organism>
<reference evidence="2 3" key="1">
    <citation type="journal article" date="2018" name="Nat. Ecol. Evol.">
        <title>Pezizomycetes genomes reveal the molecular basis of ectomycorrhizal truffle lifestyle.</title>
        <authorList>
            <person name="Murat C."/>
            <person name="Payen T."/>
            <person name="Noel B."/>
            <person name="Kuo A."/>
            <person name="Morin E."/>
            <person name="Chen J."/>
            <person name="Kohler A."/>
            <person name="Krizsan K."/>
            <person name="Balestrini R."/>
            <person name="Da Silva C."/>
            <person name="Montanini B."/>
            <person name="Hainaut M."/>
            <person name="Levati E."/>
            <person name="Barry K.W."/>
            <person name="Belfiori B."/>
            <person name="Cichocki N."/>
            <person name="Clum A."/>
            <person name="Dockter R.B."/>
            <person name="Fauchery L."/>
            <person name="Guy J."/>
            <person name="Iotti M."/>
            <person name="Le Tacon F."/>
            <person name="Lindquist E.A."/>
            <person name="Lipzen A."/>
            <person name="Malagnac F."/>
            <person name="Mello A."/>
            <person name="Molinier V."/>
            <person name="Miyauchi S."/>
            <person name="Poulain J."/>
            <person name="Riccioni C."/>
            <person name="Rubini A."/>
            <person name="Sitrit Y."/>
            <person name="Splivallo R."/>
            <person name="Traeger S."/>
            <person name="Wang M."/>
            <person name="Zifcakova L."/>
            <person name="Wipf D."/>
            <person name="Zambonelli A."/>
            <person name="Paolocci F."/>
            <person name="Nowrousian M."/>
            <person name="Ottonello S."/>
            <person name="Baldrian P."/>
            <person name="Spatafora J.W."/>
            <person name="Henrissat B."/>
            <person name="Nagy L.G."/>
            <person name="Aury J.M."/>
            <person name="Wincker P."/>
            <person name="Grigoriev I.V."/>
            <person name="Bonfante P."/>
            <person name="Martin F.M."/>
        </authorList>
    </citation>
    <scope>NUCLEOTIDE SEQUENCE [LARGE SCALE GENOMIC DNA]</scope>
    <source>
        <strain evidence="2 3">ATCC MYA-4762</strain>
    </source>
</reference>
<proteinExistence type="predicted"/>
<protein>
    <submittedName>
        <fullName evidence="2">Uncharacterized protein</fullName>
    </submittedName>
</protein>
<sequence>MPPWGTLPRFFPPQTTQQDDTLSDLLSKTCNGLHPLRNILTEQGQNTDRWDFYTIGIFTGIQLDIKLALSGVPPEFREGSNRYEKEFLRLHSPPSPSPVPVSNTATQTIPPITPTRNSVSTTTDPSTATPPEHTYTEAATSTIGECPSNPG</sequence>
<dbReference type="AlphaFoldDB" id="A0A3N4LH66"/>